<dbReference type="Gene3D" id="3.40.190.10">
    <property type="entry name" value="Periplasmic binding protein-like II"/>
    <property type="match status" value="1"/>
</dbReference>
<reference evidence="3 4" key="1">
    <citation type="submission" date="2020-07" db="EMBL/GenBank/DDBJ databases">
        <title>Taxonomic revisions and descriptions of new bacterial species based on genomic comparisons in the high-G+C-content subgroup of the family Alcaligenaceae.</title>
        <authorList>
            <person name="Szabo A."/>
            <person name="Felfoldi T."/>
        </authorList>
    </citation>
    <scope>NUCLEOTIDE SEQUENCE [LARGE SCALE GENOMIC DNA]</scope>
    <source>
        <strain evidence="3 4">LMG 24012</strain>
    </source>
</reference>
<dbReference type="PIRSF" id="PIRSF017082">
    <property type="entry name" value="YflP"/>
    <property type="match status" value="1"/>
</dbReference>
<comment type="caution">
    <text evidence="3">The sequence shown here is derived from an EMBL/GenBank/DDBJ whole genome shotgun (WGS) entry which is preliminary data.</text>
</comment>
<proteinExistence type="inferred from homology"/>
<evidence type="ECO:0000313" key="3">
    <source>
        <dbReference type="EMBL" id="NYT49771.1"/>
    </source>
</evidence>
<accession>A0A853G4X7</accession>
<dbReference type="EMBL" id="JACCEM010000005">
    <property type="protein sequence ID" value="NYT49771.1"/>
    <property type="molecule type" value="Genomic_DNA"/>
</dbReference>
<dbReference type="PANTHER" id="PTHR42928">
    <property type="entry name" value="TRICARBOXYLATE-BINDING PROTEIN"/>
    <property type="match status" value="1"/>
</dbReference>
<organism evidence="3 4">
    <name type="scientific">Parapusillimonas granuli</name>
    <dbReference type="NCBI Taxonomy" id="380911"/>
    <lineage>
        <taxon>Bacteria</taxon>
        <taxon>Pseudomonadati</taxon>
        <taxon>Pseudomonadota</taxon>
        <taxon>Betaproteobacteria</taxon>
        <taxon>Burkholderiales</taxon>
        <taxon>Alcaligenaceae</taxon>
        <taxon>Parapusillimonas</taxon>
    </lineage>
</organism>
<dbReference type="CDD" id="cd13578">
    <property type="entry name" value="PBP2_Bug27"/>
    <property type="match status" value="1"/>
</dbReference>
<keyword evidence="4" id="KW-1185">Reference proteome</keyword>
<name>A0A853G4X7_9BURK</name>
<dbReference type="PANTHER" id="PTHR42928:SF5">
    <property type="entry name" value="BLR1237 PROTEIN"/>
    <property type="match status" value="1"/>
</dbReference>
<feature type="signal peptide" evidence="2">
    <location>
        <begin position="1"/>
        <end position="22"/>
    </location>
</feature>
<evidence type="ECO:0000256" key="2">
    <source>
        <dbReference type="SAM" id="SignalP"/>
    </source>
</evidence>
<evidence type="ECO:0000313" key="4">
    <source>
        <dbReference type="Proteomes" id="UP000559809"/>
    </source>
</evidence>
<dbReference type="AlphaFoldDB" id="A0A853G4X7"/>
<protein>
    <submittedName>
        <fullName evidence="3">Tripartite tricarboxylate transporter substrate binding protein</fullName>
    </submittedName>
</protein>
<dbReference type="RefSeq" id="WP_180155078.1">
    <property type="nucleotide sequence ID" value="NZ_JACCEM010000005.1"/>
</dbReference>
<dbReference type="SUPFAM" id="SSF53850">
    <property type="entry name" value="Periplasmic binding protein-like II"/>
    <property type="match status" value="1"/>
</dbReference>
<sequence length="322" mass="33343">MKILRSVAYALLSTLALTGASAAADAYPDKPIKLIVPFGAGGTTDLFGRLIGKALGDELKVAVVVENRAGAGGNIGSAQVARAPADGYTLLLGGAGHLVISPSLDPSFPFDPYKDLAPVMMVGTAMNVLVAHPSVPAKSVPELITYARGKPGEVNFASGGKGGVIHLAGEMFARQAKVQLAHIPYKGSAAAYTDLVAGRVQIMFDNLPSALPYIRSGQVKAIAVTGAARSPQLPDVPTVSEQGLKDYEASSWWGVFAPAGTPAPIIAKLNGALTRGLAKYKQDIERLGAEPSQGTPEDFAATMRKDGAKWAEIIKSAGITLQ</sequence>
<dbReference type="InterPro" id="IPR005064">
    <property type="entry name" value="BUG"/>
</dbReference>
<dbReference type="InterPro" id="IPR042100">
    <property type="entry name" value="Bug_dom1"/>
</dbReference>
<gene>
    <name evidence="3" type="ORF">H0A72_10680</name>
</gene>
<feature type="chain" id="PRO_5032889031" evidence="2">
    <location>
        <begin position="23"/>
        <end position="322"/>
    </location>
</feature>
<comment type="similarity">
    <text evidence="1">Belongs to the UPF0065 (bug) family.</text>
</comment>
<keyword evidence="2" id="KW-0732">Signal</keyword>
<dbReference type="Pfam" id="PF03401">
    <property type="entry name" value="TctC"/>
    <property type="match status" value="1"/>
</dbReference>
<dbReference type="Proteomes" id="UP000559809">
    <property type="component" value="Unassembled WGS sequence"/>
</dbReference>
<dbReference type="Gene3D" id="3.40.190.150">
    <property type="entry name" value="Bordetella uptake gene, domain 1"/>
    <property type="match status" value="1"/>
</dbReference>
<evidence type="ECO:0000256" key="1">
    <source>
        <dbReference type="ARBA" id="ARBA00006987"/>
    </source>
</evidence>